<dbReference type="EMBL" id="LAZR01051826">
    <property type="protein sequence ID" value="KKK84335.1"/>
    <property type="molecule type" value="Genomic_DNA"/>
</dbReference>
<reference evidence="1" key="1">
    <citation type="journal article" date="2015" name="Nature">
        <title>Complex archaea that bridge the gap between prokaryotes and eukaryotes.</title>
        <authorList>
            <person name="Spang A."/>
            <person name="Saw J.H."/>
            <person name="Jorgensen S.L."/>
            <person name="Zaremba-Niedzwiedzka K."/>
            <person name="Martijn J."/>
            <person name="Lind A.E."/>
            <person name="van Eijk R."/>
            <person name="Schleper C."/>
            <person name="Guy L."/>
            <person name="Ettema T.J."/>
        </authorList>
    </citation>
    <scope>NUCLEOTIDE SEQUENCE</scope>
</reference>
<dbReference type="Gene3D" id="3.30.420.240">
    <property type="match status" value="1"/>
</dbReference>
<name>A0A0F8ZEG3_9ZZZZ</name>
<proteinExistence type="predicted"/>
<gene>
    <name evidence="1" type="ORF">LCGC14_2784400</name>
</gene>
<organism evidence="1">
    <name type="scientific">marine sediment metagenome</name>
    <dbReference type="NCBI Taxonomy" id="412755"/>
    <lineage>
        <taxon>unclassified sequences</taxon>
        <taxon>metagenomes</taxon>
        <taxon>ecological metagenomes</taxon>
    </lineage>
</organism>
<dbReference type="InterPro" id="IPR027417">
    <property type="entry name" value="P-loop_NTPase"/>
</dbReference>
<dbReference type="Pfam" id="PF03237">
    <property type="entry name" value="Terminase_6N"/>
    <property type="match status" value="1"/>
</dbReference>
<feature type="non-terminal residue" evidence="1">
    <location>
        <position position="369"/>
    </location>
</feature>
<dbReference type="AlphaFoldDB" id="A0A0F8ZEG3"/>
<protein>
    <recommendedName>
        <fullName evidence="2">Phage terminase large subunit N-terminal domain-containing protein</fullName>
    </recommendedName>
</protein>
<evidence type="ECO:0000313" key="1">
    <source>
        <dbReference type="EMBL" id="KKK84335.1"/>
    </source>
</evidence>
<sequence length="369" mass="42772">MPIEYNIFEPWLTLDKWQKKYIETEGNCFLLCGRQAGKTTAMSIKFGKRAAENSNRIIGMFAYTEKQAYNLFFKTLMYLRAVYPKMVIEKGPKKPTKHLIYLTNNSVIMCYAVGLTGEGIRTFTLTDLVVDEAAPMAREVFVALSPMLSVTKGNMDLSSTPRGRQGYFYECSDQCPRVKKNWTRFYINGEDCPRHTQTFLEEEREAMTKLEYAQEYLARFLDEIKQFYPDELIRDAFKPMDWNVYKGRIPQVDKFLGVDVARMGGDETVLLTADRIEREHINMIEMDIKSETKLTDTVKLILEKDLFNHYKKIYIDDGGLGAGVLDPLLENKQTKWKVTGINNSSRYYEHKWVKGKEKGGQSRLMKEEG</sequence>
<dbReference type="Gene3D" id="3.40.50.300">
    <property type="entry name" value="P-loop containing nucleotide triphosphate hydrolases"/>
    <property type="match status" value="1"/>
</dbReference>
<accession>A0A0F8ZEG3</accession>
<evidence type="ECO:0008006" key="2">
    <source>
        <dbReference type="Google" id="ProtNLM"/>
    </source>
</evidence>
<comment type="caution">
    <text evidence="1">The sequence shown here is derived from an EMBL/GenBank/DDBJ whole genome shotgun (WGS) entry which is preliminary data.</text>
</comment>